<evidence type="ECO:0000256" key="1">
    <source>
        <dbReference type="ARBA" id="ARBA00004429"/>
    </source>
</evidence>
<sequence>MKDRKRFDEIAQRQGGLKKQLTAGQMSMLAIGGAIGTGLFLGSAYAIQMAGPSVLLSYLIGGVIALLLMGCLAEMTSEHPTPGSFGDYAEFYLSPLCGFLVRYSYWSCVVLAVGTEVTAIGMYMQFWFPHTPVWPWVLLFSALVMVINVIGVKWFGQVEYALSTIKVLAIVAFIVIGLGILAFSANPTYGLHNFTDGGGFMPFGISGMWFATIVSIFSYLSIEMIAVAAGEAKNPVVAVKSAFKGTILRLFIFYMLSIALMLAIVPWRQSGTSESPFLVAMNVIHLPYAGGIFNFIVLIAALSAMNSQLYITTRMMFSLSRAGQAPAAFGRISARGIPVNALALSCVGIMVSIVLSVLYPQQAFAAMMSISVYGACFTWLMIFITHLFFRRQHTQTVLKFRLWGYPWSPLLGAALMLALLISTAFTDFFRMTLWFGIPFTLLLTGLYFYSRRSRPILSTIHPPEADRAP</sequence>
<dbReference type="GO" id="GO:0055085">
    <property type="term" value="P:transmembrane transport"/>
    <property type="evidence" value="ECO:0007669"/>
    <property type="project" value="InterPro"/>
</dbReference>
<dbReference type="InterPro" id="IPR004841">
    <property type="entry name" value="AA-permease/SLC12A_dom"/>
</dbReference>
<dbReference type="GO" id="GO:0006865">
    <property type="term" value="P:amino acid transport"/>
    <property type="evidence" value="ECO:0007669"/>
    <property type="project" value="InterPro"/>
</dbReference>
<dbReference type="PROSITE" id="PS00218">
    <property type="entry name" value="AMINO_ACID_PERMEASE_1"/>
    <property type="match status" value="1"/>
</dbReference>
<accession>A0A1Y6GL90</accession>
<evidence type="ECO:0000256" key="3">
    <source>
        <dbReference type="ARBA" id="ARBA00022692"/>
    </source>
</evidence>
<evidence type="ECO:0000256" key="5">
    <source>
        <dbReference type="ARBA" id="ARBA00023136"/>
    </source>
</evidence>
<dbReference type="PIRSF" id="PIRSF006060">
    <property type="entry name" value="AA_transporter"/>
    <property type="match status" value="1"/>
</dbReference>
<comment type="caution">
    <text evidence="7">The sequence shown here is derived from an EMBL/GenBank/DDBJ whole genome shotgun (WGS) entry which is preliminary data.</text>
</comment>
<dbReference type="PaxDb" id="1286170-RORB6_12685"/>
<dbReference type="Proteomes" id="UP000229713">
    <property type="component" value="Unassembled WGS sequence"/>
</dbReference>
<proteinExistence type="predicted"/>
<dbReference type="eggNOG" id="COG1113">
    <property type="taxonomic scope" value="Bacteria"/>
</dbReference>
<dbReference type="EMBL" id="NKYI01000011">
    <property type="protein sequence ID" value="PIK90275.1"/>
    <property type="molecule type" value="Genomic_DNA"/>
</dbReference>
<dbReference type="AlphaFoldDB" id="A0A1Y6GL90"/>
<evidence type="ECO:0000313" key="7">
    <source>
        <dbReference type="EMBL" id="PIK90275.1"/>
    </source>
</evidence>
<evidence type="ECO:0000259" key="6">
    <source>
        <dbReference type="Pfam" id="PF00324"/>
    </source>
</evidence>
<protein>
    <submittedName>
        <fullName evidence="7">Amino acid permease</fullName>
    </submittedName>
</protein>
<dbReference type="InterPro" id="IPR004840">
    <property type="entry name" value="Amino_acid_permease_CS"/>
</dbReference>
<evidence type="ECO:0000256" key="2">
    <source>
        <dbReference type="ARBA" id="ARBA00022448"/>
    </source>
</evidence>
<gene>
    <name evidence="7" type="ORF">CFY86_05785</name>
</gene>
<name>A0A1Y6GL90_RAOOR</name>
<dbReference type="PANTHER" id="PTHR43495:SF5">
    <property type="entry name" value="GAMMA-AMINOBUTYRIC ACID PERMEASE"/>
    <property type="match status" value="1"/>
</dbReference>
<keyword evidence="3" id="KW-0812">Transmembrane</keyword>
<evidence type="ECO:0000256" key="4">
    <source>
        <dbReference type="ARBA" id="ARBA00022989"/>
    </source>
</evidence>
<dbReference type="FunFam" id="1.20.1740.10:FF:000001">
    <property type="entry name" value="Amino acid permease"/>
    <property type="match status" value="1"/>
</dbReference>
<dbReference type="RefSeq" id="WP_015584989.1">
    <property type="nucleotide sequence ID" value="NZ_CABDWD010000002.1"/>
</dbReference>
<dbReference type="Pfam" id="PF00324">
    <property type="entry name" value="AA_permease"/>
    <property type="match status" value="1"/>
</dbReference>
<dbReference type="GO" id="GO:0005886">
    <property type="term" value="C:plasma membrane"/>
    <property type="evidence" value="ECO:0007669"/>
    <property type="project" value="UniProtKB-SubCell"/>
</dbReference>
<keyword evidence="4" id="KW-1133">Transmembrane helix</keyword>
<keyword evidence="2" id="KW-0813">Transport</keyword>
<dbReference type="PANTHER" id="PTHR43495">
    <property type="entry name" value="GABA PERMEASE"/>
    <property type="match status" value="1"/>
</dbReference>
<organism evidence="7 8">
    <name type="scientific">Raoultella ornithinolytica</name>
    <name type="common">Klebsiella ornithinolytica</name>
    <dbReference type="NCBI Taxonomy" id="54291"/>
    <lineage>
        <taxon>Bacteria</taxon>
        <taxon>Pseudomonadati</taxon>
        <taxon>Pseudomonadota</taxon>
        <taxon>Gammaproteobacteria</taxon>
        <taxon>Enterobacterales</taxon>
        <taxon>Enterobacteriaceae</taxon>
        <taxon>Klebsiella/Raoultella group</taxon>
        <taxon>Raoultella</taxon>
    </lineage>
</organism>
<dbReference type="Gene3D" id="1.20.1740.10">
    <property type="entry name" value="Amino acid/polyamine transporter I"/>
    <property type="match status" value="1"/>
</dbReference>
<feature type="domain" description="Amino acid permease/ SLC12A" evidence="6">
    <location>
        <begin position="26"/>
        <end position="430"/>
    </location>
</feature>
<comment type="subcellular location">
    <subcellularLocation>
        <location evidence="1">Cell inner membrane</location>
        <topology evidence="1">Multi-pass membrane protein</topology>
    </subcellularLocation>
</comment>
<evidence type="ECO:0000313" key="8">
    <source>
        <dbReference type="Proteomes" id="UP000229713"/>
    </source>
</evidence>
<keyword evidence="5" id="KW-0472">Membrane</keyword>
<reference evidence="7 8" key="1">
    <citation type="submission" date="2017-07" db="EMBL/GenBank/DDBJ databases">
        <title>Raoultella ornithinolytica strain HH3 draft genome.</title>
        <authorList>
            <person name="Duceppe M.-O."/>
            <person name="Huang H."/>
            <person name="Phipps-Todd B."/>
        </authorList>
    </citation>
    <scope>NUCLEOTIDE SEQUENCE [LARGE SCALE GENOMIC DNA]</scope>
    <source>
        <strain evidence="7 8">HH3</strain>
    </source>
</reference>